<dbReference type="SUPFAM" id="SSF56112">
    <property type="entry name" value="Protein kinase-like (PK-like)"/>
    <property type="match status" value="1"/>
</dbReference>
<keyword evidence="2" id="KW-0808">Transferase</keyword>
<dbReference type="InterPro" id="IPR002575">
    <property type="entry name" value="Aminoglycoside_PTrfase"/>
</dbReference>
<evidence type="ECO:0000313" key="3">
    <source>
        <dbReference type="Proteomes" id="UP000807306"/>
    </source>
</evidence>
<dbReference type="OrthoDB" id="5404599at2759"/>
<keyword evidence="2" id="KW-0418">Kinase</keyword>
<dbReference type="Pfam" id="PF01636">
    <property type="entry name" value="APH"/>
    <property type="match status" value="1"/>
</dbReference>
<gene>
    <name evidence="2" type="ORF">CPB83DRAFT_896903</name>
</gene>
<evidence type="ECO:0000313" key="2">
    <source>
        <dbReference type="EMBL" id="KAF9525599.1"/>
    </source>
</evidence>
<dbReference type="Gene3D" id="3.90.1200.10">
    <property type="match status" value="1"/>
</dbReference>
<accession>A0A9P6EAQ8</accession>
<dbReference type="InterPro" id="IPR011009">
    <property type="entry name" value="Kinase-like_dom_sf"/>
</dbReference>
<dbReference type="EMBL" id="MU157882">
    <property type="protein sequence ID" value="KAF9525599.1"/>
    <property type="molecule type" value="Genomic_DNA"/>
</dbReference>
<reference evidence="2" key="1">
    <citation type="submission" date="2020-11" db="EMBL/GenBank/DDBJ databases">
        <authorList>
            <consortium name="DOE Joint Genome Institute"/>
            <person name="Ahrendt S."/>
            <person name="Riley R."/>
            <person name="Andreopoulos W."/>
            <person name="Labutti K."/>
            <person name="Pangilinan J."/>
            <person name="Ruiz-Duenas F.J."/>
            <person name="Barrasa J.M."/>
            <person name="Sanchez-Garcia M."/>
            <person name="Camarero S."/>
            <person name="Miyauchi S."/>
            <person name="Serrano A."/>
            <person name="Linde D."/>
            <person name="Babiker R."/>
            <person name="Drula E."/>
            <person name="Ayuso-Fernandez I."/>
            <person name="Pacheco R."/>
            <person name="Padilla G."/>
            <person name="Ferreira P."/>
            <person name="Barriuso J."/>
            <person name="Kellner H."/>
            <person name="Castanera R."/>
            <person name="Alfaro M."/>
            <person name="Ramirez L."/>
            <person name="Pisabarro A.G."/>
            <person name="Kuo A."/>
            <person name="Tritt A."/>
            <person name="Lipzen A."/>
            <person name="He G."/>
            <person name="Yan M."/>
            <person name="Ng V."/>
            <person name="Cullen D."/>
            <person name="Martin F."/>
            <person name="Rosso M.-N."/>
            <person name="Henrissat B."/>
            <person name="Hibbett D."/>
            <person name="Martinez A.T."/>
            <person name="Grigoriev I.V."/>
        </authorList>
    </citation>
    <scope>NUCLEOTIDE SEQUENCE</scope>
    <source>
        <strain evidence="2">CBS 506.95</strain>
    </source>
</reference>
<dbReference type="InterPro" id="IPR051678">
    <property type="entry name" value="AGP_Transferase"/>
</dbReference>
<dbReference type="PANTHER" id="PTHR21310:SF15">
    <property type="entry name" value="AMINOGLYCOSIDE PHOSPHOTRANSFERASE DOMAIN-CONTAINING PROTEIN"/>
    <property type="match status" value="1"/>
</dbReference>
<name>A0A9P6EAQ8_9AGAR</name>
<protein>
    <submittedName>
        <fullName evidence="2">Kinase-like domain-containing protein</fullName>
    </submittedName>
</protein>
<dbReference type="AlphaFoldDB" id="A0A9P6EAQ8"/>
<dbReference type="GO" id="GO:0016301">
    <property type="term" value="F:kinase activity"/>
    <property type="evidence" value="ECO:0007669"/>
    <property type="project" value="UniProtKB-KW"/>
</dbReference>
<dbReference type="Proteomes" id="UP000807306">
    <property type="component" value="Unassembled WGS sequence"/>
</dbReference>
<comment type="caution">
    <text evidence="2">The sequence shown here is derived from an EMBL/GenBank/DDBJ whole genome shotgun (WGS) entry which is preliminary data.</text>
</comment>
<evidence type="ECO:0000259" key="1">
    <source>
        <dbReference type="Pfam" id="PF01636"/>
    </source>
</evidence>
<dbReference type="PANTHER" id="PTHR21310">
    <property type="entry name" value="AMINOGLYCOSIDE PHOSPHOTRANSFERASE-RELATED-RELATED"/>
    <property type="match status" value="1"/>
</dbReference>
<organism evidence="2 3">
    <name type="scientific">Crepidotus variabilis</name>
    <dbReference type="NCBI Taxonomy" id="179855"/>
    <lineage>
        <taxon>Eukaryota</taxon>
        <taxon>Fungi</taxon>
        <taxon>Dikarya</taxon>
        <taxon>Basidiomycota</taxon>
        <taxon>Agaricomycotina</taxon>
        <taxon>Agaricomycetes</taxon>
        <taxon>Agaricomycetidae</taxon>
        <taxon>Agaricales</taxon>
        <taxon>Agaricineae</taxon>
        <taxon>Crepidotaceae</taxon>
        <taxon>Crepidotus</taxon>
    </lineage>
</organism>
<proteinExistence type="predicted"/>
<feature type="domain" description="Aminoglycoside phosphotransferase" evidence="1">
    <location>
        <begin position="20"/>
        <end position="221"/>
    </location>
</feature>
<sequence length="256" mass="29496">MPGCARQISDNVVVKETPTQFLELEVEALRFVKKNTTIPVPEIYDIKPSATEKDFSTLSMQYMEGEMVARKWRFLTPAQKRTFMKMIGSFVQQLRNLKQPSDAGFIGSIEGNACYDTRVCPSKTYGPFVDERAYNDWRISTFDEFGNIHEPTARQLQGIRKQMSDNHRIYFTHGDISVRNVLIKVHGDGDDDVEITALLDWEQAGWRPEFWEAAKIVYGMDPHGDWCHLAREEIFPGYENEIQLENELLLISGPPR</sequence>
<keyword evidence="3" id="KW-1185">Reference proteome</keyword>